<reference evidence="2" key="1">
    <citation type="thesis" date="2020" institute="Technische Universitat Dresden" country="Dresden, Germany">
        <title>The Agarolytic System of Microbulbifer elongatus PORT2, Isolated from Batu Karas, Pangandaran West Java Indonesia.</title>
        <authorList>
            <person name="Anggraeni S.R."/>
        </authorList>
    </citation>
    <scope>NUCLEOTIDE SEQUENCE</scope>
    <source>
        <strain evidence="2">PORT2</strain>
    </source>
</reference>
<name>A0ABT1NXR7_9GAMM</name>
<dbReference type="RefSeq" id="WP_255873474.1">
    <property type="nucleotide sequence ID" value="NZ_JACASI010000013.1"/>
</dbReference>
<accession>A0ABT1NXR7</accession>
<evidence type="ECO:0000313" key="3">
    <source>
        <dbReference type="Proteomes" id="UP001205566"/>
    </source>
</evidence>
<dbReference type="Proteomes" id="UP001205566">
    <property type="component" value="Unassembled WGS sequence"/>
</dbReference>
<dbReference type="EMBL" id="JACASI010000013">
    <property type="protein sequence ID" value="MCQ3828648.1"/>
    <property type="molecule type" value="Genomic_DNA"/>
</dbReference>
<evidence type="ECO:0000313" key="2">
    <source>
        <dbReference type="EMBL" id="MCQ3828648.1"/>
    </source>
</evidence>
<gene>
    <name evidence="2" type="ORF">HXX02_04270</name>
</gene>
<proteinExistence type="predicted"/>
<organism evidence="2 3">
    <name type="scientific">Microbulbifer elongatus</name>
    <dbReference type="NCBI Taxonomy" id="86173"/>
    <lineage>
        <taxon>Bacteria</taxon>
        <taxon>Pseudomonadati</taxon>
        <taxon>Pseudomonadota</taxon>
        <taxon>Gammaproteobacteria</taxon>
        <taxon>Cellvibrionales</taxon>
        <taxon>Microbulbiferaceae</taxon>
        <taxon>Microbulbifer</taxon>
    </lineage>
</organism>
<feature type="region of interest" description="Disordered" evidence="1">
    <location>
        <begin position="1"/>
        <end position="31"/>
    </location>
</feature>
<protein>
    <submittedName>
        <fullName evidence="2">Uncharacterized protein</fullName>
    </submittedName>
</protein>
<sequence length="59" mass="6645">MNTHLPVKPQSSRKSAMLTTQHKAEVTRQSSPAKIGKNINNLSLRYPKELEHCFVLGNN</sequence>
<comment type="caution">
    <text evidence="2">The sequence shown here is derived from an EMBL/GenBank/DDBJ whole genome shotgun (WGS) entry which is preliminary data.</text>
</comment>
<keyword evidence="3" id="KW-1185">Reference proteome</keyword>
<evidence type="ECO:0000256" key="1">
    <source>
        <dbReference type="SAM" id="MobiDB-lite"/>
    </source>
</evidence>